<evidence type="ECO:0000313" key="2">
    <source>
        <dbReference type="EMBL" id="TRY72005.1"/>
    </source>
</evidence>
<proteinExistence type="predicted"/>
<gene>
    <name evidence="2" type="ORF">TCAL_05404</name>
</gene>
<dbReference type="EMBL" id="VCGU01000008">
    <property type="protein sequence ID" value="TRY72005.1"/>
    <property type="molecule type" value="Genomic_DNA"/>
</dbReference>
<accession>A0A553P2T0</accession>
<name>A0A553P2T0_TIGCA</name>
<feature type="signal peptide" evidence="1">
    <location>
        <begin position="1"/>
        <end position="21"/>
    </location>
</feature>
<protein>
    <submittedName>
        <fullName evidence="2">Uncharacterized protein</fullName>
    </submittedName>
</protein>
<dbReference type="Proteomes" id="UP000318571">
    <property type="component" value="Chromosome 7"/>
</dbReference>
<sequence>MNSKSAITALALVLCFVGAQGGRMFILDDGDFDDQIRYRRDVDGRDGDVRRDVDPRDFDVRREVAERRYLEEEPQDDIQAAGSAAAPIYRRQGLAQEKGDFNAPALVYNPIPPSDLDTQASAHGYKKKKGIVGPVYTFVKTDEYAHVKWGVRHVAGKKYAGHR</sequence>
<organism evidence="2 3">
    <name type="scientific">Tigriopus californicus</name>
    <name type="common">Marine copepod</name>
    <dbReference type="NCBI Taxonomy" id="6832"/>
    <lineage>
        <taxon>Eukaryota</taxon>
        <taxon>Metazoa</taxon>
        <taxon>Ecdysozoa</taxon>
        <taxon>Arthropoda</taxon>
        <taxon>Crustacea</taxon>
        <taxon>Multicrustacea</taxon>
        <taxon>Hexanauplia</taxon>
        <taxon>Copepoda</taxon>
        <taxon>Harpacticoida</taxon>
        <taxon>Harpacticidae</taxon>
        <taxon>Tigriopus</taxon>
    </lineage>
</organism>
<evidence type="ECO:0000313" key="3">
    <source>
        <dbReference type="Proteomes" id="UP000318571"/>
    </source>
</evidence>
<keyword evidence="1" id="KW-0732">Signal</keyword>
<evidence type="ECO:0000256" key="1">
    <source>
        <dbReference type="SAM" id="SignalP"/>
    </source>
</evidence>
<keyword evidence="3" id="KW-1185">Reference proteome</keyword>
<reference evidence="2 3" key="1">
    <citation type="journal article" date="2018" name="Nat. Ecol. Evol.">
        <title>Genomic signatures of mitonuclear coevolution across populations of Tigriopus californicus.</title>
        <authorList>
            <person name="Barreto F.S."/>
            <person name="Watson E.T."/>
            <person name="Lima T.G."/>
            <person name="Willett C.S."/>
            <person name="Edmands S."/>
            <person name="Li W."/>
            <person name="Burton R.S."/>
        </authorList>
    </citation>
    <scope>NUCLEOTIDE SEQUENCE [LARGE SCALE GENOMIC DNA]</scope>
    <source>
        <strain evidence="2 3">San Diego</strain>
    </source>
</reference>
<dbReference type="OrthoDB" id="6614360at2759"/>
<dbReference type="AlphaFoldDB" id="A0A553P2T0"/>
<feature type="chain" id="PRO_5022072813" evidence="1">
    <location>
        <begin position="22"/>
        <end position="163"/>
    </location>
</feature>
<comment type="caution">
    <text evidence="2">The sequence shown here is derived from an EMBL/GenBank/DDBJ whole genome shotgun (WGS) entry which is preliminary data.</text>
</comment>